<evidence type="ECO:0000313" key="5">
    <source>
        <dbReference type="WBParaSite" id="jg12070"/>
    </source>
</evidence>
<dbReference type="InterPro" id="IPR047021">
    <property type="entry name" value="REXO1/3/4-like"/>
</dbReference>
<proteinExistence type="predicted"/>
<evidence type="ECO:0000256" key="1">
    <source>
        <dbReference type="ARBA" id="ARBA00022722"/>
    </source>
</evidence>
<dbReference type="WBParaSite" id="jg12070">
    <property type="protein sequence ID" value="jg12070"/>
    <property type="gene ID" value="jg12070"/>
</dbReference>
<dbReference type="AlphaFoldDB" id="A0A915CTU1"/>
<dbReference type="SUPFAM" id="SSF53098">
    <property type="entry name" value="Ribonuclease H-like"/>
    <property type="match status" value="1"/>
</dbReference>
<dbReference type="GO" id="GO:0005634">
    <property type="term" value="C:nucleus"/>
    <property type="evidence" value="ECO:0007669"/>
    <property type="project" value="TreeGrafter"/>
</dbReference>
<protein>
    <submittedName>
        <fullName evidence="5">Exonuclease domain-containing protein</fullName>
    </submittedName>
</protein>
<sequence length="163" mass="18175">MPRNNQKHQQKQAKRKSDLLRLQKKIALPAPSKKLSAPVTNILAIDCEYVGVGYEGKENCLARPTEKVTDFRTHVSGIRYGDIVNGEPYVNIQQEVHKILAGKVVVGHSLHNDFKVLGLTHPARLTRDTAKYRPLRQMAAQINVTPSLKHLAYHILVCANPAG</sequence>
<dbReference type="InterPro" id="IPR013520">
    <property type="entry name" value="Ribonucl_H"/>
</dbReference>
<dbReference type="SMART" id="SM00479">
    <property type="entry name" value="EXOIII"/>
    <property type="match status" value="1"/>
</dbReference>
<evidence type="ECO:0000256" key="2">
    <source>
        <dbReference type="ARBA" id="ARBA00022801"/>
    </source>
</evidence>
<dbReference type="GO" id="GO:0004527">
    <property type="term" value="F:exonuclease activity"/>
    <property type="evidence" value="ECO:0007669"/>
    <property type="project" value="InterPro"/>
</dbReference>
<organism evidence="4 5">
    <name type="scientific">Ditylenchus dipsaci</name>
    <dbReference type="NCBI Taxonomy" id="166011"/>
    <lineage>
        <taxon>Eukaryota</taxon>
        <taxon>Metazoa</taxon>
        <taxon>Ecdysozoa</taxon>
        <taxon>Nematoda</taxon>
        <taxon>Chromadorea</taxon>
        <taxon>Rhabditida</taxon>
        <taxon>Tylenchina</taxon>
        <taxon>Tylenchomorpha</taxon>
        <taxon>Sphaerularioidea</taxon>
        <taxon>Anguinidae</taxon>
        <taxon>Anguininae</taxon>
        <taxon>Ditylenchus</taxon>
    </lineage>
</organism>
<keyword evidence="1" id="KW-0540">Nuclease</keyword>
<keyword evidence="2" id="KW-0378">Hydrolase</keyword>
<dbReference type="InterPro" id="IPR036397">
    <property type="entry name" value="RNaseH_sf"/>
</dbReference>
<name>A0A915CTU1_9BILA</name>
<evidence type="ECO:0000259" key="3">
    <source>
        <dbReference type="SMART" id="SM00479"/>
    </source>
</evidence>
<evidence type="ECO:0000313" key="4">
    <source>
        <dbReference type="Proteomes" id="UP000887574"/>
    </source>
</evidence>
<dbReference type="Proteomes" id="UP000887574">
    <property type="component" value="Unplaced"/>
</dbReference>
<dbReference type="InterPro" id="IPR012337">
    <property type="entry name" value="RNaseH-like_sf"/>
</dbReference>
<dbReference type="Gene3D" id="3.30.420.10">
    <property type="entry name" value="Ribonuclease H-like superfamily/Ribonuclease H"/>
    <property type="match status" value="1"/>
</dbReference>
<accession>A0A915CTU1</accession>
<dbReference type="PANTHER" id="PTHR12801">
    <property type="entry name" value="RNA EXONUCLEASE REXO1 / RECO3 FAMILY MEMBER-RELATED"/>
    <property type="match status" value="1"/>
</dbReference>
<feature type="domain" description="Exonuclease" evidence="3">
    <location>
        <begin position="41"/>
        <end position="163"/>
    </location>
</feature>
<dbReference type="GO" id="GO:0003676">
    <property type="term" value="F:nucleic acid binding"/>
    <property type="evidence" value="ECO:0007669"/>
    <property type="project" value="InterPro"/>
</dbReference>
<reference evidence="5" key="1">
    <citation type="submission" date="2022-11" db="UniProtKB">
        <authorList>
            <consortium name="WormBaseParasite"/>
        </authorList>
    </citation>
    <scope>IDENTIFICATION</scope>
</reference>
<dbReference type="PANTHER" id="PTHR12801:SF158">
    <property type="entry name" value="RNA EXONUCLEASE 4"/>
    <property type="match status" value="1"/>
</dbReference>
<keyword evidence="4" id="KW-1185">Reference proteome</keyword>